<dbReference type="GO" id="GO:0003676">
    <property type="term" value="F:nucleic acid binding"/>
    <property type="evidence" value="ECO:0007669"/>
    <property type="project" value="InterPro"/>
</dbReference>
<evidence type="ECO:0000256" key="1">
    <source>
        <dbReference type="SAM" id="MobiDB-lite"/>
    </source>
</evidence>
<dbReference type="InterPro" id="IPR036397">
    <property type="entry name" value="RNaseH_sf"/>
</dbReference>
<protein>
    <recommendedName>
        <fullName evidence="2">Integrase zinc-binding domain-containing protein</fullName>
    </recommendedName>
</protein>
<dbReference type="GO" id="GO:0006259">
    <property type="term" value="P:DNA metabolic process"/>
    <property type="evidence" value="ECO:0007669"/>
    <property type="project" value="UniProtKB-ARBA"/>
</dbReference>
<sequence>MLEERRGGRGEPVAIRSLLGWTLIGPTVKVKEESSFNVNFVRLNDESDSRDETLLLQVKNFWETDFSDSISSSKVAMSVEDERALAIMESSVRKVSGRYQQPPYLPNNRVVAEQQLSLLKKRLLRDPELFARYKAAVNDFIAKGYARRVPLEELHPLSKPLWYLPHHAVFQPHKPDKLRVVFDCAALFKGTSLNDQLLHGPDLTNNLFGVLQRFRQESVALVSDIEAMFHQVKVDPQDSDAFRKTAQDNIENFAHEVNDTVQKNFYVDDCLKSVQSSCSAIDLRGQLCELLQKGGFRLTKWSSNSKDVLEKIPKAERAPSILNLDLNAEELPIERNLGVQLNMETDISIYDPLGIISPVVLPAKKLIQDLCKEGLSWDEKIGVEEAVRWEKWLSELPKLSEISLARCLKPADFGIANVTELHHFADASQIAYGAVSYARFVSEEKNAVHCSFLVGKSRLAHVKPMTIPRLEPSAAVLAVKLDRTLREELEMKIDRSVFWSDSTAVLQYIKNEDKRFHTFLANRLAVIHDGSKPSQWNFVDSERNPADDISRGLTSDEMLHQDRWFKGPEFLWKREESWPVPPSSLSTISDQDPEIKSQGQANQASMVSEESSLDSMIQRYSSWKLYPRQDALPQGELSLEELRSAELHIIRYVQRLPFPEIFDAFQVSSSKSHGKRTLKSSGSSGSIYKLGPMLDKEGALRIGGRLMNARLNYQSKHQLLLPHNHHVTKLLIMAHHQSVGHLGQEYVLTSLRKKYWIIMGRAAVRRVLSGCLTCRKQNSLRGQQLMADLPQERLTPGDPPFSYVGIDFFGPLFVKRGRSTVKHYGCLFSCLTIRATHIEVAESLETDSFINALRRFISRRGMPKVIRSDNGTNLCGGERELREAVVNWNQQKIRSFLL</sequence>
<dbReference type="InterPro" id="IPR012337">
    <property type="entry name" value="RNaseH-like_sf"/>
</dbReference>
<evidence type="ECO:0000313" key="4">
    <source>
        <dbReference type="Proteomes" id="UP001249851"/>
    </source>
</evidence>
<dbReference type="InterPro" id="IPR041588">
    <property type="entry name" value="Integrase_H2C2"/>
</dbReference>
<feature type="region of interest" description="Disordered" evidence="1">
    <location>
        <begin position="582"/>
        <end position="608"/>
    </location>
</feature>
<comment type="caution">
    <text evidence="3">The sequence shown here is derived from an EMBL/GenBank/DDBJ whole genome shotgun (WGS) entry which is preliminary data.</text>
</comment>
<proteinExistence type="predicted"/>
<evidence type="ECO:0000313" key="3">
    <source>
        <dbReference type="EMBL" id="KAK2552840.1"/>
    </source>
</evidence>
<keyword evidence="4" id="KW-1185">Reference proteome</keyword>
<dbReference type="SUPFAM" id="SSF53098">
    <property type="entry name" value="Ribonuclease H-like"/>
    <property type="match status" value="1"/>
</dbReference>
<feature type="domain" description="Integrase zinc-binding" evidence="2">
    <location>
        <begin position="725"/>
        <end position="779"/>
    </location>
</feature>
<name>A0AAD9Q135_ACRCE</name>
<reference evidence="3" key="2">
    <citation type="journal article" date="2023" name="Science">
        <title>Genomic signatures of disease resistance in endangered staghorn corals.</title>
        <authorList>
            <person name="Vollmer S.V."/>
            <person name="Selwyn J.D."/>
            <person name="Despard B.A."/>
            <person name="Roesel C.L."/>
        </authorList>
    </citation>
    <scope>NUCLEOTIDE SEQUENCE</scope>
    <source>
        <strain evidence="3">K2</strain>
    </source>
</reference>
<dbReference type="PANTHER" id="PTHR47331">
    <property type="entry name" value="PHD-TYPE DOMAIN-CONTAINING PROTEIN"/>
    <property type="match status" value="1"/>
</dbReference>
<dbReference type="AlphaFoldDB" id="A0AAD9Q135"/>
<organism evidence="3 4">
    <name type="scientific">Acropora cervicornis</name>
    <name type="common">Staghorn coral</name>
    <dbReference type="NCBI Taxonomy" id="6130"/>
    <lineage>
        <taxon>Eukaryota</taxon>
        <taxon>Metazoa</taxon>
        <taxon>Cnidaria</taxon>
        <taxon>Anthozoa</taxon>
        <taxon>Hexacorallia</taxon>
        <taxon>Scleractinia</taxon>
        <taxon>Astrocoeniina</taxon>
        <taxon>Acroporidae</taxon>
        <taxon>Acropora</taxon>
    </lineage>
</organism>
<reference evidence="3" key="1">
    <citation type="journal article" date="2023" name="G3 (Bethesda)">
        <title>Whole genome assembly and annotation of the endangered Caribbean coral Acropora cervicornis.</title>
        <authorList>
            <person name="Selwyn J.D."/>
            <person name="Vollmer S.V."/>
        </authorList>
    </citation>
    <scope>NUCLEOTIDE SEQUENCE</scope>
    <source>
        <strain evidence="3">K2</strain>
    </source>
</reference>
<accession>A0AAD9Q135</accession>
<dbReference type="Gene3D" id="1.10.340.70">
    <property type="match status" value="1"/>
</dbReference>
<gene>
    <name evidence="3" type="ORF">P5673_026009</name>
</gene>
<dbReference type="Proteomes" id="UP001249851">
    <property type="component" value="Unassembled WGS sequence"/>
</dbReference>
<dbReference type="EMBL" id="JARQWQ010000083">
    <property type="protein sequence ID" value="KAK2552840.1"/>
    <property type="molecule type" value="Genomic_DNA"/>
</dbReference>
<dbReference type="InterPro" id="IPR043502">
    <property type="entry name" value="DNA/RNA_pol_sf"/>
</dbReference>
<dbReference type="Gene3D" id="3.30.420.10">
    <property type="entry name" value="Ribonuclease H-like superfamily/Ribonuclease H"/>
    <property type="match status" value="1"/>
</dbReference>
<feature type="compositionally biased region" description="Polar residues" evidence="1">
    <location>
        <begin position="597"/>
        <end position="608"/>
    </location>
</feature>
<evidence type="ECO:0000259" key="2">
    <source>
        <dbReference type="Pfam" id="PF17921"/>
    </source>
</evidence>
<dbReference type="Pfam" id="PF17921">
    <property type="entry name" value="Integrase_H2C2"/>
    <property type="match status" value="1"/>
</dbReference>
<dbReference type="PANTHER" id="PTHR47331:SF1">
    <property type="entry name" value="GAG-LIKE PROTEIN"/>
    <property type="match status" value="1"/>
</dbReference>
<dbReference type="InterPro" id="IPR008042">
    <property type="entry name" value="Retrotrans_Pao"/>
</dbReference>
<dbReference type="Pfam" id="PF05380">
    <property type="entry name" value="Peptidase_A17"/>
    <property type="match status" value="1"/>
</dbReference>
<dbReference type="SUPFAM" id="SSF56672">
    <property type="entry name" value="DNA/RNA polymerases"/>
    <property type="match status" value="1"/>
</dbReference>